<dbReference type="Proteomes" id="UP000236333">
    <property type="component" value="Unassembled WGS sequence"/>
</dbReference>
<protein>
    <submittedName>
        <fullName evidence="2">Uncharacterized protein</fullName>
    </submittedName>
</protein>
<feature type="region of interest" description="Disordered" evidence="1">
    <location>
        <begin position="124"/>
        <end position="151"/>
    </location>
</feature>
<dbReference type="InterPro" id="IPR035516">
    <property type="entry name" value="Gyrase/topoIV_suA_C"/>
</dbReference>
<feature type="compositionally biased region" description="Acidic residues" evidence="1">
    <location>
        <begin position="130"/>
        <end position="151"/>
    </location>
</feature>
<keyword evidence="3" id="KW-1185">Reference proteome</keyword>
<dbReference type="GO" id="GO:0003916">
    <property type="term" value="F:DNA topoisomerase activity"/>
    <property type="evidence" value="ECO:0007669"/>
    <property type="project" value="InterPro"/>
</dbReference>
<dbReference type="InterPro" id="IPR006691">
    <property type="entry name" value="GyrA/parC_rep"/>
</dbReference>
<evidence type="ECO:0000313" key="3">
    <source>
        <dbReference type="Proteomes" id="UP000236333"/>
    </source>
</evidence>
<dbReference type="GO" id="GO:0006265">
    <property type="term" value="P:DNA topological change"/>
    <property type="evidence" value="ECO:0007669"/>
    <property type="project" value="InterPro"/>
</dbReference>
<dbReference type="GO" id="GO:0005524">
    <property type="term" value="F:ATP binding"/>
    <property type="evidence" value="ECO:0007669"/>
    <property type="project" value="InterPro"/>
</dbReference>
<evidence type="ECO:0000313" key="2">
    <source>
        <dbReference type="EMBL" id="PNH00150.1"/>
    </source>
</evidence>
<feature type="non-terminal residue" evidence="2">
    <location>
        <position position="1"/>
    </location>
</feature>
<gene>
    <name evidence="2" type="ORF">TSOC_014045</name>
</gene>
<comment type="caution">
    <text evidence="2">The sequence shown here is derived from an EMBL/GenBank/DDBJ whole genome shotgun (WGS) entry which is preliminary data.</text>
</comment>
<reference evidence="2 3" key="1">
    <citation type="journal article" date="2017" name="Mol. Biol. Evol.">
        <title>The 4-celled Tetrabaena socialis nuclear genome reveals the essential components for genetic control of cell number at the origin of multicellularity in the volvocine lineage.</title>
        <authorList>
            <person name="Featherston J."/>
            <person name="Arakaki Y."/>
            <person name="Hanschen E.R."/>
            <person name="Ferris P.J."/>
            <person name="Michod R.E."/>
            <person name="Olson B.J.S.C."/>
            <person name="Nozaki H."/>
            <person name="Durand P.M."/>
        </authorList>
    </citation>
    <scope>NUCLEOTIDE SEQUENCE [LARGE SCALE GENOMIC DNA]</scope>
    <source>
        <strain evidence="2 3">NIES-571</strain>
    </source>
</reference>
<proteinExistence type="predicted"/>
<dbReference type="Pfam" id="PF03989">
    <property type="entry name" value="DNA_gyraseA_C"/>
    <property type="match status" value="1"/>
</dbReference>
<dbReference type="Gene3D" id="2.120.10.90">
    <property type="entry name" value="DNA gyrase/topoisomerase IV, subunit A, C-terminal"/>
    <property type="match status" value="1"/>
</dbReference>
<evidence type="ECO:0000256" key="1">
    <source>
        <dbReference type="SAM" id="MobiDB-lite"/>
    </source>
</evidence>
<dbReference type="EMBL" id="PGGS01001663">
    <property type="protein sequence ID" value="PNH00150.1"/>
    <property type="molecule type" value="Genomic_DNA"/>
</dbReference>
<sequence>ASDPAAASASVVPPGDKTWAAALRPDSPLLAAANAAKLPPADCGLSGELAEVLLASGGRAQAVLDASEGGCQSLGHQRRKPPPPWVRTGADAAGRGAAAAAAAEAAAAGGEGADGAAAAAAAAAEAGAEGGEEEAGAEGAEEEAGAEGGEEEAGASIVLCTRCGKIKRIAMPAARILRRGYVFCFISPSQHPNDASQNMQQVMSMGPKEDAAAAAAAAPTAVAAAAPRRAAAGGPAAAKAGSGKAELGWAALVRSPDDMIMLVTTAGQGLLFRATDVILTGRAARGVKGASLGADPALRRSGLRPAASEAAVAAAAAAGRHWRRQPPWLHGAATATAAAAAASTASCPPGQRRLDALLDGVALPQQRTAALQHRGRQRVHGVGSGVGLEGGGRG</sequence>
<feature type="region of interest" description="Disordered" evidence="1">
    <location>
        <begin position="370"/>
        <end position="394"/>
    </location>
</feature>
<dbReference type="AlphaFoldDB" id="A0A2J7ZIS1"/>
<organism evidence="2 3">
    <name type="scientific">Tetrabaena socialis</name>
    <dbReference type="NCBI Taxonomy" id="47790"/>
    <lineage>
        <taxon>Eukaryota</taxon>
        <taxon>Viridiplantae</taxon>
        <taxon>Chlorophyta</taxon>
        <taxon>core chlorophytes</taxon>
        <taxon>Chlorophyceae</taxon>
        <taxon>CS clade</taxon>
        <taxon>Chlamydomonadales</taxon>
        <taxon>Tetrabaenaceae</taxon>
        <taxon>Tetrabaena</taxon>
    </lineage>
</organism>
<feature type="non-terminal residue" evidence="2">
    <location>
        <position position="394"/>
    </location>
</feature>
<feature type="region of interest" description="Disordered" evidence="1">
    <location>
        <begin position="70"/>
        <end position="92"/>
    </location>
</feature>
<feature type="compositionally biased region" description="Gly residues" evidence="1">
    <location>
        <begin position="382"/>
        <end position="394"/>
    </location>
</feature>
<accession>A0A2J7ZIS1</accession>
<dbReference type="GO" id="GO:0003677">
    <property type="term" value="F:DNA binding"/>
    <property type="evidence" value="ECO:0007669"/>
    <property type="project" value="InterPro"/>
</dbReference>
<dbReference type="SUPFAM" id="SSF101904">
    <property type="entry name" value="GyrA/ParC C-terminal domain-like"/>
    <property type="match status" value="1"/>
</dbReference>
<name>A0A2J7ZIS1_9CHLO</name>